<accession>A0A481YZF3</accession>
<sequence length="338" mass="39925">MLEGYITIEHILTSSTNDKIQAMISKITMNTTMEREDLEKRLRELQKMDCKGDKDILNRVAKKSEFILAKLNEIKRKELSMPIRSSLRRRTVHPNVTSIKRKRRSSPRRRYIHLKEKQNYINKINMKLKKKKNRMSAEKISPTREIDEFARISKNRMNEERTARVNEIKAYESMVNKNNQDISRMRKEIDDTIRVMQNMEKDIEAKYYYIAKINNVLKEKLGEFELFCRECTMFDQEDSISPFNNRQFSEKSLHSMDSFGSEADNIPTLKRRQFSEKSLHSMDSFGSEADNIPTLKRRKFSKKSSSEIDADADDVLQLSFIAPGRLTMDYQTDDEEDE</sequence>
<feature type="coiled-coil region" evidence="1">
    <location>
        <begin position="168"/>
        <end position="202"/>
    </location>
</feature>
<evidence type="ECO:0000256" key="1">
    <source>
        <dbReference type="SAM" id="Coils"/>
    </source>
</evidence>
<gene>
    <name evidence="2" type="ORF">LCMiAC01_02650</name>
</gene>
<evidence type="ECO:0000313" key="2">
    <source>
        <dbReference type="EMBL" id="QBK88588.1"/>
    </source>
</evidence>
<organism evidence="2">
    <name type="scientific">Mimivirus LCMiAC01</name>
    <dbReference type="NCBI Taxonomy" id="2506608"/>
    <lineage>
        <taxon>Viruses</taxon>
        <taxon>Varidnaviria</taxon>
        <taxon>Bamfordvirae</taxon>
        <taxon>Nucleocytoviricota</taxon>
        <taxon>Megaviricetes</taxon>
        <taxon>Imitervirales</taxon>
        <taxon>Mimiviridae</taxon>
        <taxon>Klosneuvirinae</taxon>
    </lineage>
</organism>
<name>A0A481YZF3_9VIRU</name>
<protein>
    <submittedName>
        <fullName evidence="2">Uncharacterized protein</fullName>
    </submittedName>
</protein>
<proteinExistence type="predicted"/>
<reference evidence="2" key="1">
    <citation type="journal article" date="2019" name="MBio">
        <title>Virus Genomes from Deep Sea Sediments Expand the Ocean Megavirome and Support Independent Origins of Viral Gigantism.</title>
        <authorList>
            <person name="Backstrom D."/>
            <person name="Yutin N."/>
            <person name="Jorgensen S.L."/>
            <person name="Dharamshi J."/>
            <person name="Homa F."/>
            <person name="Zaremba-Niedwiedzka K."/>
            <person name="Spang A."/>
            <person name="Wolf Y.I."/>
            <person name="Koonin E.V."/>
            <person name="Ettema T.J."/>
        </authorList>
    </citation>
    <scope>NUCLEOTIDE SEQUENCE</scope>
</reference>
<dbReference type="EMBL" id="MK500392">
    <property type="protein sequence ID" value="QBK88588.1"/>
    <property type="molecule type" value="Genomic_DNA"/>
</dbReference>
<keyword evidence="1" id="KW-0175">Coiled coil</keyword>